<accession>U4R3L0</accession>
<dbReference type="GO" id="GO:0042802">
    <property type="term" value="F:identical protein binding"/>
    <property type="evidence" value="ECO:0007669"/>
    <property type="project" value="TreeGrafter"/>
</dbReference>
<feature type="transmembrane region" description="Helical" evidence="1">
    <location>
        <begin position="190"/>
        <end position="210"/>
    </location>
</feature>
<dbReference type="SUPFAM" id="SSF55874">
    <property type="entry name" value="ATPase domain of HSP90 chaperone/DNA topoisomerase II/histidine kinase"/>
    <property type="match status" value="1"/>
</dbReference>
<dbReference type="InterPro" id="IPR032834">
    <property type="entry name" value="NatK-like_C"/>
</dbReference>
<evidence type="ECO:0000313" key="4">
    <source>
        <dbReference type="Proteomes" id="UP000016860"/>
    </source>
</evidence>
<feature type="transmembrane region" description="Helical" evidence="1">
    <location>
        <begin position="96"/>
        <end position="118"/>
    </location>
</feature>
<evidence type="ECO:0000256" key="1">
    <source>
        <dbReference type="SAM" id="Phobius"/>
    </source>
</evidence>
<dbReference type="RefSeq" id="WP_020815259.1">
    <property type="nucleotide sequence ID" value="NZ_ATAY01000028.1"/>
</dbReference>
<dbReference type="Gene3D" id="3.30.565.10">
    <property type="entry name" value="Histidine kinase-like ATPase, C-terminal domain"/>
    <property type="match status" value="1"/>
</dbReference>
<dbReference type="PANTHER" id="PTHR40448">
    <property type="entry name" value="TWO-COMPONENT SENSOR HISTIDINE KINASE"/>
    <property type="match status" value="1"/>
</dbReference>
<dbReference type="Proteomes" id="UP000016860">
    <property type="component" value="Unassembled WGS sequence"/>
</dbReference>
<dbReference type="Pfam" id="PF14501">
    <property type="entry name" value="HATPase_c_5"/>
    <property type="match status" value="1"/>
</dbReference>
<keyword evidence="1" id="KW-1133">Transmembrane helix</keyword>
<organism evidence="3 4">
    <name type="scientific">Ruminiclostridium papyrosolvens C7</name>
    <dbReference type="NCBI Taxonomy" id="1330534"/>
    <lineage>
        <taxon>Bacteria</taxon>
        <taxon>Bacillati</taxon>
        <taxon>Bacillota</taxon>
        <taxon>Clostridia</taxon>
        <taxon>Eubacteriales</taxon>
        <taxon>Oscillospiraceae</taxon>
        <taxon>Ruminiclostridium</taxon>
    </lineage>
</organism>
<keyword evidence="1" id="KW-0472">Membrane</keyword>
<feature type="transmembrane region" description="Helical" evidence="1">
    <location>
        <begin position="6"/>
        <end position="23"/>
    </location>
</feature>
<protein>
    <recommendedName>
        <fullName evidence="2">Sensor histidine kinase NatK-like C-terminal domain-containing protein</fullName>
    </recommendedName>
</protein>
<feature type="domain" description="Sensor histidine kinase NatK-like C-terminal" evidence="2">
    <location>
        <begin position="326"/>
        <end position="409"/>
    </location>
</feature>
<comment type="caution">
    <text evidence="3">The sequence shown here is derived from an EMBL/GenBank/DDBJ whole genome shotgun (WGS) entry which is preliminary data.</text>
</comment>
<sequence>MIQNFLINTLFPALTAVLVYMFLKLNFRYKRSNTKITLFIFVFGVVNGIISTLWMELIDMTSILQMLKPVTILIISIIMIKVILKVKWVQAISSFLLIFVAFGIGNIVAAILLNLFGMNITTKTVSENSTLYLISNISAFVIALIMVFTLSKILKFRKVQNLNSLLVLFCVIIIVVIISSQTYGSESNNIIAFSVLMGILIFFFVVILVIHNMQQQKNELQEEMKQQSFYNQSLEETLIKLRGVKHDAVNHNETLRLMLKRGNTEEALAYLNEFQDTVTTINTSLYNIKNVALHAIISAKLEKATQAGIRFEFTCVGEINVLSGIKISDFCELIGIYLDNAIESAEGTNEKIIEMQFVSYPSMIEIKLSNSCKEIVNIKKINQDGYSTKGSGRGHGLAIANQILSKYKCITNEAYFFDDLMRYEQNMKIKKTPV</sequence>
<evidence type="ECO:0000259" key="2">
    <source>
        <dbReference type="Pfam" id="PF14501"/>
    </source>
</evidence>
<dbReference type="EMBL" id="ATAY01000028">
    <property type="protein sequence ID" value="EPR12346.1"/>
    <property type="molecule type" value="Genomic_DNA"/>
</dbReference>
<keyword evidence="1" id="KW-0812">Transmembrane</keyword>
<dbReference type="OrthoDB" id="1656061at2"/>
<feature type="transmembrane region" description="Helical" evidence="1">
    <location>
        <begin position="162"/>
        <end position="184"/>
    </location>
</feature>
<name>U4R3L0_9FIRM</name>
<proteinExistence type="predicted"/>
<dbReference type="AlphaFoldDB" id="U4R3L0"/>
<evidence type="ECO:0000313" key="3">
    <source>
        <dbReference type="EMBL" id="EPR12346.1"/>
    </source>
</evidence>
<feature type="transmembrane region" description="Helical" evidence="1">
    <location>
        <begin position="130"/>
        <end position="150"/>
    </location>
</feature>
<gene>
    <name evidence="3" type="ORF">L323_08570</name>
</gene>
<dbReference type="InterPro" id="IPR036890">
    <property type="entry name" value="HATPase_C_sf"/>
</dbReference>
<reference evidence="3 4" key="1">
    <citation type="journal article" date="2013" name="Genome Announc.">
        <title>Draft Genome Sequence of the Cellulolytic Bacterium Clostridium papyrosolvens C7 (ATCC 700395).</title>
        <authorList>
            <person name="Zepeda V."/>
            <person name="Dassa B."/>
            <person name="Borovok I."/>
            <person name="Lamed R."/>
            <person name="Bayer E.A."/>
            <person name="Cate J.H."/>
        </authorList>
    </citation>
    <scope>NUCLEOTIDE SEQUENCE [LARGE SCALE GENOMIC DNA]</scope>
    <source>
        <strain evidence="3 4">C7</strain>
    </source>
</reference>
<feature type="transmembrane region" description="Helical" evidence="1">
    <location>
        <begin position="35"/>
        <end position="54"/>
    </location>
</feature>
<dbReference type="STRING" id="1330534.L323_08570"/>
<dbReference type="PATRIC" id="fig|1330534.3.peg.1706"/>
<dbReference type="PANTHER" id="PTHR40448:SF1">
    <property type="entry name" value="TWO-COMPONENT SENSOR HISTIDINE KINASE"/>
    <property type="match status" value="1"/>
</dbReference>
<feature type="transmembrane region" description="Helical" evidence="1">
    <location>
        <begin position="66"/>
        <end position="84"/>
    </location>
</feature>